<gene>
    <name evidence="1" type="ORF">LCGC14_1424850</name>
</gene>
<evidence type="ECO:0008006" key="2">
    <source>
        <dbReference type="Google" id="ProtNLM"/>
    </source>
</evidence>
<dbReference type="AlphaFoldDB" id="A0A0F9JQ71"/>
<protein>
    <recommendedName>
        <fullName evidence="2">Major capsid protein E</fullName>
    </recommendedName>
</protein>
<name>A0A0F9JQ71_9ZZZZ</name>
<organism evidence="1">
    <name type="scientific">marine sediment metagenome</name>
    <dbReference type="NCBI Taxonomy" id="412755"/>
    <lineage>
        <taxon>unclassified sequences</taxon>
        <taxon>metagenomes</taxon>
        <taxon>ecological metagenomes</taxon>
    </lineage>
</organism>
<reference evidence="1" key="1">
    <citation type="journal article" date="2015" name="Nature">
        <title>Complex archaea that bridge the gap between prokaryotes and eukaryotes.</title>
        <authorList>
            <person name="Spang A."/>
            <person name="Saw J.H."/>
            <person name="Jorgensen S.L."/>
            <person name="Zaremba-Niedzwiedzka K."/>
            <person name="Martijn J."/>
            <person name="Lind A.E."/>
            <person name="van Eijk R."/>
            <person name="Schleper C."/>
            <person name="Guy L."/>
            <person name="Ettema T.J."/>
        </authorList>
    </citation>
    <scope>NUCLEOTIDE SEQUENCE</scope>
</reference>
<sequence>MPMLDVFKTDAFNTVSLTDAILKAPYKPSRIGQLGLFTERGITTTTVIVEEKDGRLSLIQTSPRGGPGSSIGAEKRKARSFLVPHLQRESTIMADEIQNVRAFGSEDALQGLQAIVNERLGDLRAMHEVTLEHLRAGAIKGIVLDADGSTLLNLFTEFDVSQQTATLTPHSTNDEGGALRGEVVAAQRLVENELGAEPISGYRAFCGKTFFDTLRLDLSLTQTLRWADAQSLLQQQPNFRAFAFAGVVWEEYRGATGGTPFIPDAEAYLFPEG</sequence>
<comment type="caution">
    <text evidence="1">The sequence shown here is derived from an EMBL/GenBank/DDBJ whole genome shotgun (WGS) entry which is preliminary data.</text>
</comment>
<dbReference type="Pfam" id="PF03864">
    <property type="entry name" value="Phage_cap_E"/>
    <property type="match status" value="1"/>
</dbReference>
<dbReference type="EMBL" id="LAZR01009540">
    <property type="protein sequence ID" value="KKM72009.1"/>
    <property type="molecule type" value="Genomic_DNA"/>
</dbReference>
<proteinExistence type="predicted"/>
<accession>A0A0F9JQ71</accession>
<evidence type="ECO:0000313" key="1">
    <source>
        <dbReference type="EMBL" id="KKM72009.1"/>
    </source>
</evidence>
<dbReference type="InterPro" id="IPR005564">
    <property type="entry name" value="Major_capsid_GpE"/>
</dbReference>
<feature type="non-terminal residue" evidence="1">
    <location>
        <position position="273"/>
    </location>
</feature>